<name>A0A5C5VNE4_9BACT</name>
<dbReference type="InterPro" id="IPR005467">
    <property type="entry name" value="His_kinase_dom"/>
</dbReference>
<dbReference type="Pfam" id="PF02518">
    <property type="entry name" value="HATPase_c"/>
    <property type="match status" value="1"/>
</dbReference>
<dbReference type="PRINTS" id="PR00344">
    <property type="entry name" value="BCTRLSENSOR"/>
</dbReference>
<proteinExistence type="predicted"/>
<reference evidence="15 16" key="1">
    <citation type="submission" date="2019-02" db="EMBL/GenBank/DDBJ databases">
        <title>Deep-cultivation of Planctomycetes and their phenomic and genomic characterization uncovers novel biology.</title>
        <authorList>
            <person name="Wiegand S."/>
            <person name="Jogler M."/>
            <person name="Boedeker C."/>
            <person name="Pinto D."/>
            <person name="Vollmers J."/>
            <person name="Rivas-Marin E."/>
            <person name="Kohn T."/>
            <person name="Peeters S.H."/>
            <person name="Heuer A."/>
            <person name="Rast P."/>
            <person name="Oberbeckmann S."/>
            <person name="Bunk B."/>
            <person name="Jeske O."/>
            <person name="Meyerdierks A."/>
            <person name="Storesund J.E."/>
            <person name="Kallscheuer N."/>
            <person name="Luecker S."/>
            <person name="Lage O.M."/>
            <person name="Pohl T."/>
            <person name="Merkel B.J."/>
            <person name="Hornburger P."/>
            <person name="Mueller R.-W."/>
            <person name="Bruemmer F."/>
            <person name="Labrenz M."/>
            <person name="Spormann A.M."/>
            <person name="Op Den Camp H."/>
            <person name="Overmann J."/>
            <person name="Amann R."/>
            <person name="Jetten M.S.M."/>
            <person name="Mascher T."/>
            <person name="Medema M.H."/>
            <person name="Devos D.P."/>
            <person name="Kaster A.-K."/>
            <person name="Ovreas L."/>
            <person name="Rohde M."/>
            <person name="Galperin M.Y."/>
            <person name="Jogler C."/>
        </authorList>
    </citation>
    <scope>NUCLEOTIDE SEQUENCE [LARGE SCALE GENOMIC DNA]</scope>
    <source>
        <strain evidence="15 16">Pla111</strain>
    </source>
</reference>
<feature type="transmembrane region" description="Helical" evidence="13">
    <location>
        <begin position="15"/>
        <end position="37"/>
    </location>
</feature>
<dbReference type="PROSITE" id="PS50109">
    <property type="entry name" value="HIS_KIN"/>
    <property type="match status" value="1"/>
</dbReference>
<dbReference type="RefSeq" id="WP_146575595.1">
    <property type="nucleotide sequence ID" value="NZ_SJPH01000013.1"/>
</dbReference>
<organism evidence="15 16">
    <name type="scientific">Botrimarina hoheduenensis</name>
    <dbReference type="NCBI Taxonomy" id="2528000"/>
    <lineage>
        <taxon>Bacteria</taxon>
        <taxon>Pseudomonadati</taxon>
        <taxon>Planctomycetota</taxon>
        <taxon>Planctomycetia</taxon>
        <taxon>Pirellulales</taxon>
        <taxon>Lacipirellulaceae</taxon>
        <taxon>Botrimarina</taxon>
    </lineage>
</organism>
<dbReference type="CDD" id="cd00082">
    <property type="entry name" value="HisKA"/>
    <property type="match status" value="1"/>
</dbReference>
<keyword evidence="11" id="KW-0902">Two-component regulatory system</keyword>
<dbReference type="PANTHER" id="PTHR43711">
    <property type="entry name" value="TWO-COMPONENT HISTIDINE KINASE"/>
    <property type="match status" value="1"/>
</dbReference>
<sequence length="602" mass="64891">MYAKSLPIGLPRRVVSLYLLFSLLAVSLLTAGSYFAAQSLLHNRTTGSGLAQLGRLAAALQLDRIQTGGEDAARLLQATIGGGNYAHAAVVDEAGIYLVHTDPDQVGTVSIEPEGAEILSWGSVGGLRYAGGAGQMLNEYRVPLTVSGLPTHTLRLAVAEPRLTDTLTQYGHYATLAILAPIACLALGVWALRKLTDPLSAIDRELSAIARLGHGMRPEPVGVPSAGLASIGWNRLVQHVHDLSESVPEADFESRLMAASQGDGRTRDALESLAEGVAMTDPEGRIEFANRAIAALLQSDQALEGEALLDLIGRIDPATEETFRQNRCENAVAELPVSVGDESRVLRVARGPLRSRGETPGFVWSVRDITQQKLAEASRDQFINTATHELRTPLANIKAYAETLVTCDFTDVEEQKEFCNTINAEATRLARFVDDLLSISSLEVGTLAIDRQRTDVKRLMDEAAQKVGTLMRSKSLRFEIALGEKLGDAHVDKDKILGMVVNLLGNAAKYTPEGGHVTFAVVRQEDAIKIEVRDTGVGIAPDEQARVFEKFFRSSNPAIREEVGTGLGLPLAREIAQLHRGELTLQSTLGEGSTFTVMLPLQ</sequence>
<evidence type="ECO:0000256" key="9">
    <source>
        <dbReference type="ARBA" id="ARBA00022777"/>
    </source>
</evidence>
<dbReference type="Gene3D" id="3.30.450.20">
    <property type="entry name" value="PAS domain"/>
    <property type="match status" value="1"/>
</dbReference>
<dbReference type="EC" id="2.7.13.3" evidence="4"/>
<keyword evidence="12 13" id="KW-0472">Membrane</keyword>
<evidence type="ECO:0000256" key="6">
    <source>
        <dbReference type="ARBA" id="ARBA00022553"/>
    </source>
</evidence>
<dbReference type="SMART" id="SM00387">
    <property type="entry name" value="HATPase_c"/>
    <property type="match status" value="1"/>
</dbReference>
<comment type="subcellular location">
    <subcellularLocation>
        <location evidence="2">Cell membrane</location>
    </subcellularLocation>
    <subcellularLocation>
        <location evidence="3">Membrane raft</location>
        <topology evidence="3">Multi-pass membrane protein</topology>
    </subcellularLocation>
</comment>
<dbReference type="InterPro" id="IPR004358">
    <property type="entry name" value="Sig_transdc_His_kin-like_C"/>
</dbReference>
<keyword evidence="10" id="KW-0067">ATP-binding</keyword>
<dbReference type="SUPFAM" id="SSF47384">
    <property type="entry name" value="Homodimeric domain of signal transducing histidine kinase"/>
    <property type="match status" value="1"/>
</dbReference>
<dbReference type="Pfam" id="PF00512">
    <property type="entry name" value="HisKA"/>
    <property type="match status" value="1"/>
</dbReference>
<dbReference type="Proteomes" id="UP000318995">
    <property type="component" value="Unassembled WGS sequence"/>
</dbReference>
<dbReference type="CDD" id="cd00130">
    <property type="entry name" value="PAS"/>
    <property type="match status" value="1"/>
</dbReference>
<keyword evidence="13" id="KW-0812">Transmembrane</keyword>
<evidence type="ECO:0000256" key="7">
    <source>
        <dbReference type="ARBA" id="ARBA00022679"/>
    </source>
</evidence>
<dbReference type="Gene3D" id="1.10.287.130">
    <property type="match status" value="1"/>
</dbReference>
<dbReference type="InterPro" id="IPR036890">
    <property type="entry name" value="HATPase_C_sf"/>
</dbReference>
<evidence type="ECO:0000313" key="16">
    <source>
        <dbReference type="Proteomes" id="UP000318995"/>
    </source>
</evidence>
<gene>
    <name evidence="15" type="primary">yycG</name>
    <name evidence="15" type="ORF">Pla111_34080</name>
</gene>
<evidence type="ECO:0000313" key="15">
    <source>
        <dbReference type="EMBL" id="TWT40144.1"/>
    </source>
</evidence>
<dbReference type="InterPro" id="IPR035965">
    <property type="entry name" value="PAS-like_dom_sf"/>
</dbReference>
<feature type="domain" description="Histidine kinase" evidence="14">
    <location>
        <begin position="385"/>
        <end position="602"/>
    </location>
</feature>
<keyword evidence="5" id="KW-1003">Cell membrane</keyword>
<evidence type="ECO:0000259" key="14">
    <source>
        <dbReference type="PROSITE" id="PS50109"/>
    </source>
</evidence>
<evidence type="ECO:0000256" key="5">
    <source>
        <dbReference type="ARBA" id="ARBA00022475"/>
    </source>
</evidence>
<evidence type="ECO:0000256" key="12">
    <source>
        <dbReference type="ARBA" id="ARBA00023136"/>
    </source>
</evidence>
<dbReference type="SMART" id="SM00091">
    <property type="entry name" value="PAS"/>
    <property type="match status" value="1"/>
</dbReference>
<dbReference type="InterPro" id="IPR050736">
    <property type="entry name" value="Sensor_HK_Regulatory"/>
</dbReference>
<keyword evidence="9 15" id="KW-0418">Kinase</keyword>
<dbReference type="SMART" id="SM00388">
    <property type="entry name" value="HisKA"/>
    <property type="match status" value="1"/>
</dbReference>
<dbReference type="GO" id="GO:0005886">
    <property type="term" value="C:plasma membrane"/>
    <property type="evidence" value="ECO:0007669"/>
    <property type="project" value="UniProtKB-SubCell"/>
</dbReference>
<dbReference type="InterPro" id="IPR013656">
    <property type="entry name" value="PAS_4"/>
</dbReference>
<dbReference type="InterPro" id="IPR003661">
    <property type="entry name" value="HisK_dim/P_dom"/>
</dbReference>
<dbReference type="FunFam" id="1.10.287.130:FF:000001">
    <property type="entry name" value="Two-component sensor histidine kinase"/>
    <property type="match status" value="1"/>
</dbReference>
<protein>
    <recommendedName>
        <fullName evidence="4">histidine kinase</fullName>
        <ecNumber evidence="4">2.7.13.3</ecNumber>
    </recommendedName>
</protein>
<dbReference type="GO" id="GO:0045121">
    <property type="term" value="C:membrane raft"/>
    <property type="evidence" value="ECO:0007669"/>
    <property type="project" value="UniProtKB-SubCell"/>
</dbReference>
<accession>A0A5C5VNE4</accession>
<evidence type="ECO:0000256" key="8">
    <source>
        <dbReference type="ARBA" id="ARBA00022741"/>
    </source>
</evidence>
<keyword evidence="6" id="KW-0597">Phosphoprotein</keyword>
<dbReference type="InterPro" id="IPR000014">
    <property type="entry name" value="PAS"/>
</dbReference>
<dbReference type="GO" id="GO:0005524">
    <property type="term" value="F:ATP binding"/>
    <property type="evidence" value="ECO:0007669"/>
    <property type="project" value="UniProtKB-KW"/>
</dbReference>
<dbReference type="Pfam" id="PF08448">
    <property type="entry name" value="PAS_4"/>
    <property type="match status" value="1"/>
</dbReference>
<keyword evidence="7 15" id="KW-0808">Transferase</keyword>
<dbReference type="InterPro" id="IPR036097">
    <property type="entry name" value="HisK_dim/P_sf"/>
</dbReference>
<dbReference type="SUPFAM" id="SSF55785">
    <property type="entry name" value="PYP-like sensor domain (PAS domain)"/>
    <property type="match status" value="1"/>
</dbReference>
<evidence type="ECO:0000256" key="13">
    <source>
        <dbReference type="SAM" id="Phobius"/>
    </source>
</evidence>
<keyword evidence="16" id="KW-1185">Reference proteome</keyword>
<evidence type="ECO:0000256" key="11">
    <source>
        <dbReference type="ARBA" id="ARBA00023012"/>
    </source>
</evidence>
<evidence type="ECO:0000256" key="4">
    <source>
        <dbReference type="ARBA" id="ARBA00012438"/>
    </source>
</evidence>
<comment type="caution">
    <text evidence="15">The sequence shown here is derived from an EMBL/GenBank/DDBJ whole genome shotgun (WGS) entry which is preliminary data.</text>
</comment>
<evidence type="ECO:0000256" key="2">
    <source>
        <dbReference type="ARBA" id="ARBA00004236"/>
    </source>
</evidence>
<keyword evidence="8" id="KW-0547">Nucleotide-binding</keyword>
<evidence type="ECO:0000256" key="1">
    <source>
        <dbReference type="ARBA" id="ARBA00000085"/>
    </source>
</evidence>
<dbReference type="SUPFAM" id="SSF55874">
    <property type="entry name" value="ATPase domain of HSP90 chaperone/DNA topoisomerase II/histidine kinase"/>
    <property type="match status" value="1"/>
</dbReference>
<evidence type="ECO:0000256" key="3">
    <source>
        <dbReference type="ARBA" id="ARBA00004314"/>
    </source>
</evidence>
<dbReference type="Gene3D" id="3.30.565.10">
    <property type="entry name" value="Histidine kinase-like ATPase, C-terminal domain"/>
    <property type="match status" value="1"/>
</dbReference>
<dbReference type="GO" id="GO:0000155">
    <property type="term" value="F:phosphorelay sensor kinase activity"/>
    <property type="evidence" value="ECO:0007669"/>
    <property type="project" value="InterPro"/>
</dbReference>
<keyword evidence="13" id="KW-1133">Transmembrane helix</keyword>
<dbReference type="NCBIfam" id="TIGR00229">
    <property type="entry name" value="sensory_box"/>
    <property type="match status" value="1"/>
</dbReference>
<feature type="transmembrane region" description="Helical" evidence="13">
    <location>
        <begin position="170"/>
        <end position="192"/>
    </location>
</feature>
<evidence type="ECO:0000256" key="10">
    <source>
        <dbReference type="ARBA" id="ARBA00022840"/>
    </source>
</evidence>
<dbReference type="PANTHER" id="PTHR43711:SF31">
    <property type="entry name" value="HISTIDINE KINASE"/>
    <property type="match status" value="1"/>
</dbReference>
<dbReference type="InterPro" id="IPR003594">
    <property type="entry name" value="HATPase_dom"/>
</dbReference>
<dbReference type="FunFam" id="3.30.565.10:FF:000023">
    <property type="entry name" value="PAS domain-containing sensor histidine kinase"/>
    <property type="match status" value="1"/>
</dbReference>
<dbReference type="EMBL" id="SJPH01000013">
    <property type="protein sequence ID" value="TWT40144.1"/>
    <property type="molecule type" value="Genomic_DNA"/>
</dbReference>
<dbReference type="AlphaFoldDB" id="A0A5C5VNE4"/>
<comment type="catalytic activity">
    <reaction evidence="1">
        <text>ATP + protein L-histidine = ADP + protein N-phospho-L-histidine.</text>
        <dbReference type="EC" id="2.7.13.3"/>
    </reaction>
</comment>
<dbReference type="OrthoDB" id="9813151at2"/>